<evidence type="ECO:0000256" key="1">
    <source>
        <dbReference type="SAM" id="MobiDB-lite"/>
    </source>
</evidence>
<dbReference type="STRING" id="886293.Sinac_0701"/>
<sequence>MTGSRKAGTRWCRVIAVVLVVAPSAGLLAMAAVPSDPEAEKPPSVTVASVKKADPTPTAKKGKAKANAAERNGKLPQRPAKVVSIPTLTSEGLDILMEKHLEAAKVPLAKATTDVEFVRRVHLDLTGKLPSPEQTRGFVLTREKDKRAKLIEYLLRSDDYARNWAHYWRDVIRFRATAQNANQVRFNDLEDWLAEKFAKNAPWDEIAKELITATGRDDENGAVSFPLSHETQAVELAGEVSRIFLGVQIQCAQCHDHPNDSWKRQQFHEFAAYFDGVSRKQVVKAAPGQRRVVEVVAKAKPRYTMPDKHDPQKKIFVAPKFFLDPKGETLPAGLTTAERLGMAADYVTGQDNPWFAKAFVNRVWFILLGEGFYSPVDDMGPERTAKAPEVVEVLASEFQKGGYDIRWLLRTILNSRAYQREVRSTYTAAGRTAFAAVCPSRLRSDQILDSLAHALNFDVDPPPKDAPGKEKAAKKDALTKDLKAAVGKTKGMRGPGGARARFNAIFGADPSTPYEDILGTIPQALYLMNSPMLHNAMRGSGNSVLGQILAANPKDNRAALGAIYIRVLAREPTLKEVQTCGRYIDKVGNRKDAFEDILWSLINSTEFITRR</sequence>
<accession>L0D8F0</accession>
<evidence type="ECO:0008006" key="7">
    <source>
        <dbReference type="Google" id="ProtNLM"/>
    </source>
</evidence>
<feature type="region of interest" description="Disordered" evidence="1">
    <location>
        <begin position="34"/>
        <end position="76"/>
    </location>
</feature>
<keyword evidence="2" id="KW-0732">Signal</keyword>
<evidence type="ECO:0000259" key="4">
    <source>
        <dbReference type="Pfam" id="PF07587"/>
    </source>
</evidence>
<dbReference type="InterPro" id="IPR022655">
    <property type="entry name" value="DUF1553"/>
</dbReference>
<feature type="domain" description="DUF1549" evidence="3">
    <location>
        <begin position="94"/>
        <end position="277"/>
    </location>
</feature>
<dbReference type="Pfam" id="PF07587">
    <property type="entry name" value="PSD1"/>
    <property type="match status" value="1"/>
</dbReference>
<dbReference type="AlphaFoldDB" id="L0D8F0"/>
<proteinExistence type="predicted"/>
<dbReference type="OrthoDB" id="289126at2"/>
<feature type="signal peptide" evidence="2">
    <location>
        <begin position="1"/>
        <end position="31"/>
    </location>
</feature>
<feature type="domain" description="DUF1553" evidence="4">
    <location>
        <begin position="339"/>
        <end position="583"/>
    </location>
</feature>
<evidence type="ECO:0000313" key="6">
    <source>
        <dbReference type="Proteomes" id="UP000010798"/>
    </source>
</evidence>
<protein>
    <recommendedName>
        <fullName evidence="7">Cytochrome c domain-containing protein</fullName>
    </recommendedName>
</protein>
<name>L0D8F0_SINAD</name>
<dbReference type="PANTHER" id="PTHR35889">
    <property type="entry name" value="CYCLOINULO-OLIGOSACCHARIDE FRUCTANOTRANSFERASE-RELATED"/>
    <property type="match status" value="1"/>
</dbReference>
<dbReference type="InterPro" id="IPR011444">
    <property type="entry name" value="DUF1549"/>
</dbReference>
<dbReference type="PANTHER" id="PTHR35889:SF3">
    <property type="entry name" value="F-BOX DOMAIN-CONTAINING PROTEIN"/>
    <property type="match status" value="1"/>
</dbReference>
<evidence type="ECO:0000256" key="2">
    <source>
        <dbReference type="SAM" id="SignalP"/>
    </source>
</evidence>
<dbReference type="RefSeq" id="WP_015244294.1">
    <property type="nucleotide sequence ID" value="NC_019892.1"/>
</dbReference>
<feature type="chain" id="PRO_5003939942" description="Cytochrome c domain-containing protein" evidence="2">
    <location>
        <begin position="32"/>
        <end position="611"/>
    </location>
</feature>
<evidence type="ECO:0000259" key="3">
    <source>
        <dbReference type="Pfam" id="PF07583"/>
    </source>
</evidence>
<dbReference type="HOGENOM" id="CLU_005632_2_0_0"/>
<reference evidence="5 6" key="1">
    <citation type="submission" date="2012-02" db="EMBL/GenBank/DDBJ databases">
        <title>Complete sequence of chromosome of Singulisphaera acidiphila DSM 18658.</title>
        <authorList>
            <consortium name="US DOE Joint Genome Institute (JGI-PGF)"/>
            <person name="Lucas S."/>
            <person name="Copeland A."/>
            <person name="Lapidus A."/>
            <person name="Glavina del Rio T."/>
            <person name="Dalin E."/>
            <person name="Tice H."/>
            <person name="Bruce D."/>
            <person name="Goodwin L."/>
            <person name="Pitluck S."/>
            <person name="Peters L."/>
            <person name="Ovchinnikova G."/>
            <person name="Chertkov O."/>
            <person name="Kyrpides N."/>
            <person name="Mavromatis K."/>
            <person name="Ivanova N."/>
            <person name="Brettin T."/>
            <person name="Detter J.C."/>
            <person name="Han C."/>
            <person name="Larimer F."/>
            <person name="Land M."/>
            <person name="Hauser L."/>
            <person name="Markowitz V."/>
            <person name="Cheng J.-F."/>
            <person name="Hugenholtz P."/>
            <person name="Woyke T."/>
            <person name="Wu D."/>
            <person name="Tindall B."/>
            <person name="Pomrenke H."/>
            <person name="Brambilla E."/>
            <person name="Klenk H.-P."/>
            <person name="Eisen J.A."/>
        </authorList>
    </citation>
    <scope>NUCLEOTIDE SEQUENCE [LARGE SCALE GENOMIC DNA]</scope>
    <source>
        <strain evidence="6">ATCC BAA-1392 / DSM 18658 / VKM B-2454 / MOB10</strain>
    </source>
</reference>
<feature type="compositionally biased region" description="Low complexity" evidence="1">
    <location>
        <begin position="55"/>
        <end position="69"/>
    </location>
</feature>
<evidence type="ECO:0000313" key="5">
    <source>
        <dbReference type="EMBL" id="AGA25113.1"/>
    </source>
</evidence>
<dbReference type="EMBL" id="CP003364">
    <property type="protein sequence ID" value="AGA25113.1"/>
    <property type="molecule type" value="Genomic_DNA"/>
</dbReference>
<organism evidence="5 6">
    <name type="scientific">Singulisphaera acidiphila (strain ATCC BAA-1392 / DSM 18658 / VKM B-2454 / MOB10)</name>
    <dbReference type="NCBI Taxonomy" id="886293"/>
    <lineage>
        <taxon>Bacteria</taxon>
        <taxon>Pseudomonadati</taxon>
        <taxon>Planctomycetota</taxon>
        <taxon>Planctomycetia</taxon>
        <taxon>Isosphaerales</taxon>
        <taxon>Isosphaeraceae</taxon>
        <taxon>Singulisphaera</taxon>
    </lineage>
</organism>
<dbReference type="KEGG" id="saci:Sinac_0701"/>
<dbReference type="Pfam" id="PF07583">
    <property type="entry name" value="PSCyt2"/>
    <property type="match status" value="1"/>
</dbReference>
<dbReference type="eggNOG" id="COG5492">
    <property type="taxonomic scope" value="Bacteria"/>
</dbReference>
<keyword evidence="6" id="KW-1185">Reference proteome</keyword>
<gene>
    <name evidence="5" type="ordered locus">Sinac_0701</name>
</gene>
<dbReference type="Proteomes" id="UP000010798">
    <property type="component" value="Chromosome"/>
</dbReference>